<keyword evidence="2" id="KW-1185">Reference proteome</keyword>
<sequence>MPSLFGPVLRIGVAPHAVSLLRLRRWGAAAPELLAEQACAPAGEGDGAPFAAIGQALREMLAQPALAGQLAGRAATFVLDDQLVRLWQVTPPAGASRLADLEAAAALRFQTLYGEPPGAWRILADCDAAAPFFAAAVPRALLALLEQAAAAQRLAVVGVEPHFIAAWNRWRRALKPGAWFGLVHDNLLTLAALQERRLRAVRTLPLPHHADAYWLGQMLAREALLLELEAPAGLQLCGAAPPAWLAADSGQIACAALQPALGPEWSVAARLARGGSRA</sequence>
<dbReference type="Proteomes" id="UP000199470">
    <property type="component" value="Unassembled WGS sequence"/>
</dbReference>
<evidence type="ECO:0000313" key="2">
    <source>
        <dbReference type="Proteomes" id="UP000199470"/>
    </source>
</evidence>
<accession>A0A1I4L2D3</accession>
<protein>
    <submittedName>
        <fullName evidence="1">Uncharacterized protein</fullName>
    </submittedName>
</protein>
<reference evidence="1 2" key="1">
    <citation type="submission" date="2016-10" db="EMBL/GenBank/DDBJ databases">
        <authorList>
            <person name="de Groot N.N."/>
        </authorList>
    </citation>
    <scope>NUCLEOTIDE SEQUENCE [LARGE SCALE GENOMIC DNA]</scope>
    <source>
        <strain evidence="1 2">ATCC 43154</strain>
    </source>
</reference>
<dbReference type="RefSeq" id="WP_245774165.1">
    <property type="nucleotide sequence ID" value="NZ_FOTW01000008.1"/>
</dbReference>
<dbReference type="STRING" id="758825.SAMN02982985_01777"/>
<name>A0A1I4L2D3_9BURK</name>
<organism evidence="1 2">
    <name type="scientific">Rugamonas rubra</name>
    <dbReference type="NCBI Taxonomy" id="758825"/>
    <lineage>
        <taxon>Bacteria</taxon>
        <taxon>Pseudomonadati</taxon>
        <taxon>Pseudomonadota</taxon>
        <taxon>Betaproteobacteria</taxon>
        <taxon>Burkholderiales</taxon>
        <taxon>Oxalobacteraceae</taxon>
        <taxon>Telluria group</taxon>
        <taxon>Rugamonas</taxon>
    </lineage>
</organism>
<evidence type="ECO:0000313" key="1">
    <source>
        <dbReference type="EMBL" id="SFL84983.1"/>
    </source>
</evidence>
<proteinExistence type="predicted"/>
<dbReference type="EMBL" id="FOTW01000008">
    <property type="protein sequence ID" value="SFL84983.1"/>
    <property type="molecule type" value="Genomic_DNA"/>
</dbReference>
<gene>
    <name evidence="1" type="ORF">SAMN02982985_01777</name>
</gene>
<dbReference type="AlphaFoldDB" id="A0A1I4L2D3"/>